<dbReference type="HOGENOM" id="CLU_000604_1_22_2"/>
<dbReference type="InterPro" id="IPR027417">
    <property type="entry name" value="P-loop_NTPase"/>
</dbReference>
<dbReference type="InterPro" id="IPR017871">
    <property type="entry name" value="ABC_transporter-like_CS"/>
</dbReference>
<dbReference type="PROSITE" id="PS50893">
    <property type="entry name" value="ABC_TRANSPORTER_2"/>
    <property type="match status" value="1"/>
</dbReference>
<dbReference type="CDD" id="cd03225">
    <property type="entry name" value="ABC_cobalt_CbiO_domain1"/>
    <property type="match status" value="1"/>
</dbReference>
<dbReference type="eggNOG" id="arCOG00202">
    <property type="taxonomic scope" value="Archaea"/>
</dbReference>
<keyword evidence="11" id="KW-1185">Reference proteome</keyword>
<dbReference type="InterPro" id="IPR050095">
    <property type="entry name" value="ECF_ABC_transporter_ATP-bd"/>
</dbReference>
<evidence type="ECO:0000259" key="9">
    <source>
        <dbReference type="PROSITE" id="PS50893"/>
    </source>
</evidence>
<dbReference type="Gene3D" id="3.40.50.300">
    <property type="entry name" value="P-loop containing nucleotide triphosphate hydrolases"/>
    <property type="match status" value="1"/>
</dbReference>
<dbReference type="InterPro" id="IPR003593">
    <property type="entry name" value="AAA+_ATPase"/>
</dbReference>
<dbReference type="GO" id="GO:0042626">
    <property type="term" value="F:ATPase-coupled transmembrane transporter activity"/>
    <property type="evidence" value="ECO:0007669"/>
    <property type="project" value="TreeGrafter"/>
</dbReference>
<evidence type="ECO:0000256" key="7">
    <source>
        <dbReference type="ARBA" id="ARBA00023136"/>
    </source>
</evidence>
<evidence type="ECO:0000256" key="4">
    <source>
        <dbReference type="ARBA" id="ARBA00022741"/>
    </source>
</evidence>
<evidence type="ECO:0000313" key="10">
    <source>
        <dbReference type="EMBL" id="AFK51069.1"/>
    </source>
</evidence>
<dbReference type="SUPFAM" id="SSF52540">
    <property type="entry name" value="P-loop containing nucleoside triphosphate hydrolases"/>
    <property type="match status" value="1"/>
</dbReference>
<dbReference type="GO" id="GO:0016887">
    <property type="term" value="F:ATP hydrolysis activity"/>
    <property type="evidence" value="ECO:0007669"/>
    <property type="project" value="InterPro"/>
</dbReference>
<evidence type="ECO:0000256" key="2">
    <source>
        <dbReference type="ARBA" id="ARBA00022448"/>
    </source>
</evidence>
<dbReference type="OrthoDB" id="18209at2157"/>
<reference evidence="10 11" key="1">
    <citation type="journal article" date="2012" name="J. Bacteriol.">
        <title>Complete genome sequence of the hyperthermophilic cellulolytic Crenarchaeon 'Thermogladius cellulolyticus' 1633.</title>
        <authorList>
            <person name="Mardanov A.V."/>
            <person name="Kochetkova T.V."/>
            <person name="Beletsky A.V."/>
            <person name="Bonch-Osmolovskaya E.A."/>
            <person name="Ravin N.V."/>
            <person name="Skryabin K.G."/>
        </authorList>
    </citation>
    <scope>NUCLEOTIDE SEQUENCE [LARGE SCALE GENOMIC DNA]</scope>
    <source>
        <strain evidence="11">DSM 22663 / VKM B-2946 / 1633</strain>
    </source>
</reference>
<dbReference type="GO" id="GO:0005524">
    <property type="term" value="F:ATP binding"/>
    <property type="evidence" value="ECO:0007669"/>
    <property type="project" value="UniProtKB-KW"/>
</dbReference>
<accession>I3TE81</accession>
<dbReference type="InParanoid" id="I3TE81"/>
<dbReference type="InterPro" id="IPR003439">
    <property type="entry name" value="ABC_transporter-like_ATP-bd"/>
</dbReference>
<organism evidence="10 11">
    <name type="scientific">Thermogladius calderae (strain DSM 22663 / VKM B-2946 / 1633)</name>
    <dbReference type="NCBI Taxonomy" id="1184251"/>
    <lineage>
        <taxon>Archaea</taxon>
        <taxon>Thermoproteota</taxon>
        <taxon>Thermoprotei</taxon>
        <taxon>Desulfurococcales</taxon>
        <taxon>Desulfurococcaceae</taxon>
        <taxon>Thermogladius</taxon>
    </lineage>
</organism>
<comment type="function">
    <text evidence="8">Probably part of an ABC transporter complex. Responsible for energy coupling to the transport system.</text>
</comment>
<dbReference type="PANTHER" id="PTHR43553">
    <property type="entry name" value="HEAVY METAL TRANSPORTER"/>
    <property type="match status" value="1"/>
</dbReference>
<gene>
    <name evidence="10" type="ordered locus">TCELL_0645</name>
</gene>
<dbReference type="KEGG" id="thg:TCELL_0645"/>
<evidence type="ECO:0000256" key="8">
    <source>
        <dbReference type="ARBA" id="ARBA00025157"/>
    </source>
</evidence>
<keyword evidence="4" id="KW-0547">Nucleotide-binding</keyword>
<dbReference type="GeneID" id="13012958"/>
<keyword evidence="7" id="KW-0472">Membrane</keyword>
<evidence type="ECO:0000256" key="3">
    <source>
        <dbReference type="ARBA" id="ARBA00022475"/>
    </source>
</evidence>
<evidence type="ECO:0000256" key="5">
    <source>
        <dbReference type="ARBA" id="ARBA00022840"/>
    </source>
</evidence>
<dbReference type="InterPro" id="IPR015856">
    <property type="entry name" value="ABC_transpr_CbiO/EcfA_su"/>
</dbReference>
<feature type="domain" description="ABC transporter" evidence="9">
    <location>
        <begin position="4"/>
        <end position="232"/>
    </location>
</feature>
<dbReference type="SMART" id="SM00382">
    <property type="entry name" value="AAA"/>
    <property type="match status" value="1"/>
</dbReference>
<evidence type="ECO:0000256" key="6">
    <source>
        <dbReference type="ARBA" id="ARBA00022967"/>
    </source>
</evidence>
<proteinExistence type="predicted"/>
<sequence length="237" mass="26605">MTDIVFEKATIGYLRTKPLIVDVDLVLKPGLHILLGPNGSGKSALLKTVAGLISPLYGRVLVDGIEPYKERRRKVAAVVGITWQDPYYGFVEPTVRDEVNLILRQLRAQGNMEVADRLVPQQLWDRDPFSLSGGEAKRVSLASVLVADQPVWLLDEPFDNLDLDGVRRVSEIVREGKQRGKNIVVALHNPFYLEVVESDSVLIIDKDRRSLEVFKGGEVDDSVLERYGVLSRRMICR</sequence>
<dbReference type="EMBL" id="CP003531">
    <property type="protein sequence ID" value="AFK51069.1"/>
    <property type="molecule type" value="Genomic_DNA"/>
</dbReference>
<evidence type="ECO:0000256" key="1">
    <source>
        <dbReference type="ARBA" id="ARBA00004202"/>
    </source>
</evidence>
<keyword evidence="6" id="KW-1278">Translocase</keyword>
<keyword evidence="3" id="KW-1003">Cell membrane</keyword>
<dbReference type="PANTHER" id="PTHR43553:SF27">
    <property type="entry name" value="ENERGY-COUPLING FACTOR TRANSPORTER ATP-BINDING PROTEIN ECFA2"/>
    <property type="match status" value="1"/>
</dbReference>
<keyword evidence="5" id="KW-0067">ATP-binding</keyword>
<dbReference type="Pfam" id="PF00005">
    <property type="entry name" value="ABC_tran"/>
    <property type="match status" value="1"/>
</dbReference>
<dbReference type="RefSeq" id="WP_014737319.1">
    <property type="nucleotide sequence ID" value="NC_017954.1"/>
</dbReference>
<dbReference type="GO" id="GO:0043190">
    <property type="term" value="C:ATP-binding cassette (ABC) transporter complex"/>
    <property type="evidence" value="ECO:0007669"/>
    <property type="project" value="TreeGrafter"/>
</dbReference>
<evidence type="ECO:0000313" key="11">
    <source>
        <dbReference type="Proteomes" id="UP000005270"/>
    </source>
</evidence>
<protein>
    <submittedName>
        <fullName evidence="10">ABC transporter related protein</fullName>
    </submittedName>
</protein>
<dbReference type="PROSITE" id="PS00211">
    <property type="entry name" value="ABC_TRANSPORTER_1"/>
    <property type="match status" value="1"/>
</dbReference>
<dbReference type="AlphaFoldDB" id="I3TE81"/>
<dbReference type="STRING" id="1184251.TCELL_0645"/>
<keyword evidence="2" id="KW-0813">Transport</keyword>
<dbReference type="Proteomes" id="UP000005270">
    <property type="component" value="Chromosome"/>
</dbReference>
<comment type="subcellular location">
    <subcellularLocation>
        <location evidence="1">Cell membrane</location>
        <topology evidence="1">Peripheral membrane protein</topology>
    </subcellularLocation>
</comment>
<name>I3TE81_THEC1</name>